<evidence type="ECO:0000313" key="3">
    <source>
        <dbReference type="Proteomes" id="UP000019402"/>
    </source>
</evidence>
<proteinExistence type="inferred from homology"/>
<comment type="similarity">
    <text evidence="1">Belongs to the phD/YefM antitoxin family.</text>
</comment>
<protein>
    <recommendedName>
        <fullName evidence="4">Antitoxin</fullName>
    </recommendedName>
</protein>
<dbReference type="Proteomes" id="UP000019402">
    <property type="component" value="Unassembled WGS sequence"/>
</dbReference>
<evidence type="ECO:0000256" key="1">
    <source>
        <dbReference type="ARBA" id="ARBA00009981"/>
    </source>
</evidence>
<dbReference type="AlphaFoldDB" id="W7Y4H0"/>
<evidence type="ECO:0000313" key="2">
    <source>
        <dbReference type="EMBL" id="GAF02483.1"/>
    </source>
</evidence>
<dbReference type="EMBL" id="BAMD01000010">
    <property type="protein sequence ID" value="GAF02483.1"/>
    <property type="molecule type" value="Genomic_DNA"/>
</dbReference>
<gene>
    <name evidence="2" type="ORF">JCM21142_31120</name>
</gene>
<comment type="caution">
    <text evidence="2">The sequence shown here is derived from an EMBL/GenBank/DDBJ whole genome shotgun (WGS) entry which is preliminary data.</text>
</comment>
<dbReference type="SUPFAM" id="SSF143120">
    <property type="entry name" value="YefM-like"/>
    <property type="match status" value="1"/>
</dbReference>
<accession>W7Y4H0</accession>
<sequence>MKIVTSREFHDHQKKYFEMVDNNEQIIVKRKNRAYKLVPVSDDDMLMDIPKEFRCNPYEVSPSGDMFWADKRNVEKVKKAIESKEVAARLTSTDDIKNFLNSL</sequence>
<keyword evidence="3" id="KW-1185">Reference proteome</keyword>
<reference evidence="2 3" key="1">
    <citation type="journal article" date="2014" name="Genome Announc.">
        <title>Draft Genome Sequence of Cytophaga fermentans JCM 21142T, a Facultative Anaerobe Isolated from Marine Mud.</title>
        <authorList>
            <person name="Starns D."/>
            <person name="Oshima K."/>
            <person name="Suda W."/>
            <person name="Iino T."/>
            <person name="Yuki M."/>
            <person name="Inoue J."/>
            <person name="Kitamura K."/>
            <person name="Iida T."/>
            <person name="Darby A."/>
            <person name="Hattori M."/>
            <person name="Ohkuma M."/>
        </authorList>
    </citation>
    <scope>NUCLEOTIDE SEQUENCE [LARGE SCALE GENOMIC DNA]</scope>
    <source>
        <strain evidence="2 3">JCM 21142</strain>
    </source>
</reference>
<evidence type="ECO:0008006" key="4">
    <source>
        <dbReference type="Google" id="ProtNLM"/>
    </source>
</evidence>
<dbReference type="RefSeq" id="WP_044212338.1">
    <property type="nucleotide sequence ID" value="NZ_BAMD01000010.1"/>
</dbReference>
<name>W7Y4H0_9BACT</name>
<dbReference type="InterPro" id="IPR036165">
    <property type="entry name" value="YefM-like_sf"/>
</dbReference>
<dbReference type="OrthoDB" id="3035307at2"/>
<organism evidence="2 3">
    <name type="scientific">Saccharicrinis fermentans DSM 9555 = JCM 21142</name>
    <dbReference type="NCBI Taxonomy" id="869213"/>
    <lineage>
        <taxon>Bacteria</taxon>
        <taxon>Pseudomonadati</taxon>
        <taxon>Bacteroidota</taxon>
        <taxon>Bacteroidia</taxon>
        <taxon>Marinilabiliales</taxon>
        <taxon>Marinilabiliaceae</taxon>
        <taxon>Saccharicrinis</taxon>
    </lineage>
</organism>